<evidence type="ECO:0000256" key="6">
    <source>
        <dbReference type="ARBA" id="ARBA00022741"/>
    </source>
</evidence>
<dbReference type="Gene3D" id="3.40.50.2300">
    <property type="match status" value="1"/>
</dbReference>
<feature type="transmembrane region" description="Helical" evidence="11">
    <location>
        <begin position="304"/>
        <end position="325"/>
    </location>
</feature>
<comment type="catalytic activity">
    <reaction evidence="1">
        <text>ATP + protein L-histidine = ADP + protein N-phospho-L-histidine.</text>
        <dbReference type="EC" id="2.7.13.3"/>
    </reaction>
</comment>
<dbReference type="SUPFAM" id="SSF47384">
    <property type="entry name" value="Homodimeric domain of signal transducing histidine kinase"/>
    <property type="match status" value="1"/>
</dbReference>
<keyword evidence="7" id="KW-0418">Kinase</keyword>
<keyword evidence="4 10" id="KW-0597">Phosphoprotein</keyword>
<dbReference type="Pfam" id="PF06580">
    <property type="entry name" value="His_kinase"/>
    <property type="match status" value="1"/>
</dbReference>
<dbReference type="SUPFAM" id="SSF55874">
    <property type="entry name" value="ATPase domain of HSP90 chaperone/DNA topoisomerase II/histidine kinase"/>
    <property type="match status" value="2"/>
</dbReference>
<dbReference type="GO" id="GO:0005524">
    <property type="term" value="F:ATP binding"/>
    <property type="evidence" value="ECO:0007669"/>
    <property type="project" value="UniProtKB-KW"/>
</dbReference>
<keyword evidence="9" id="KW-0902">Two-component regulatory system</keyword>
<accession>A0A9D1PM20</accession>
<dbReference type="SMART" id="SM00388">
    <property type="entry name" value="HisKA"/>
    <property type="match status" value="1"/>
</dbReference>
<dbReference type="Gene3D" id="3.30.565.10">
    <property type="entry name" value="Histidine kinase-like ATPase, C-terminal domain"/>
    <property type="match status" value="2"/>
</dbReference>
<dbReference type="GO" id="GO:0000155">
    <property type="term" value="F:phosphorelay sensor kinase activity"/>
    <property type="evidence" value="ECO:0007669"/>
    <property type="project" value="InterPro"/>
</dbReference>
<evidence type="ECO:0000256" key="1">
    <source>
        <dbReference type="ARBA" id="ARBA00000085"/>
    </source>
</evidence>
<protein>
    <recommendedName>
        <fullName evidence="3">histidine kinase</fullName>
        <ecNumber evidence="3">2.7.13.3</ecNumber>
    </recommendedName>
</protein>
<feature type="transmembrane region" description="Helical" evidence="11">
    <location>
        <begin position="239"/>
        <end position="257"/>
    </location>
</feature>
<feature type="transmembrane region" description="Helical" evidence="11">
    <location>
        <begin position="272"/>
        <end position="292"/>
    </location>
</feature>
<dbReference type="SMART" id="SM00387">
    <property type="entry name" value="HATPase_c"/>
    <property type="match status" value="2"/>
</dbReference>
<evidence type="ECO:0000259" key="12">
    <source>
        <dbReference type="PROSITE" id="PS50109"/>
    </source>
</evidence>
<evidence type="ECO:0000256" key="2">
    <source>
        <dbReference type="ARBA" id="ARBA00004651"/>
    </source>
</evidence>
<dbReference type="EC" id="2.7.13.3" evidence="3"/>
<keyword evidence="8" id="KW-0067">ATP-binding</keyword>
<feature type="transmembrane region" description="Helical" evidence="11">
    <location>
        <begin position="210"/>
        <end position="232"/>
    </location>
</feature>
<gene>
    <name evidence="14" type="ORF">H9895_05115</name>
</gene>
<dbReference type="Pfam" id="PF00072">
    <property type="entry name" value="Response_reg"/>
    <property type="match status" value="1"/>
</dbReference>
<keyword evidence="11" id="KW-0472">Membrane</keyword>
<evidence type="ECO:0000259" key="13">
    <source>
        <dbReference type="PROSITE" id="PS50110"/>
    </source>
</evidence>
<reference evidence="14" key="1">
    <citation type="journal article" date="2021" name="PeerJ">
        <title>Extensive microbial diversity within the chicken gut microbiome revealed by metagenomics and culture.</title>
        <authorList>
            <person name="Gilroy R."/>
            <person name="Ravi A."/>
            <person name="Getino M."/>
            <person name="Pursley I."/>
            <person name="Horton D.L."/>
            <person name="Alikhan N.F."/>
            <person name="Baker D."/>
            <person name="Gharbi K."/>
            <person name="Hall N."/>
            <person name="Watson M."/>
            <person name="Adriaenssens E.M."/>
            <person name="Foster-Nyarko E."/>
            <person name="Jarju S."/>
            <person name="Secka A."/>
            <person name="Antonio M."/>
            <person name="Oren A."/>
            <person name="Chaudhuri R.R."/>
            <person name="La Ragione R."/>
            <person name="Hildebrand F."/>
            <person name="Pallen M.J."/>
        </authorList>
    </citation>
    <scope>NUCLEOTIDE SEQUENCE</scope>
    <source>
        <strain evidence="14">CHK169-2315</strain>
    </source>
</reference>
<dbReference type="InterPro" id="IPR005467">
    <property type="entry name" value="His_kinase_dom"/>
</dbReference>
<dbReference type="Gene3D" id="2.60.120.260">
    <property type="entry name" value="Galactose-binding domain-like"/>
    <property type="match status" value="1"/>
</dbReference>
<dbReference type="PANTHER" id="PTHR43547:SF2">
    <property type="entry name" value="HYBRID SIGNAL TRANSDUCTION HISTIDINE KINASE C"/>
    <property type="match status" value="1"/>
</dbReference>
<comment type="caution">
    <text evidence="14">The sequence shown here is derived from an EMBL/GenBank/DDBJ whole genome shotgun (WGS) entry which is preliminary data.</text>
</comment>
<feature type="transmembrane region" description="Helical" evidence="11">
    <location>
        <begin position="12"/>
        <end position="29"/>
    </location>
</feature>
<dbReference type="InterPro" id="IPR036890">
    <property type="entry name" value="HATPase_C_sf"/>
</dbReference>
<dbReference type="InterPro" id="IPR004358">
    <property type="entry name" value="Sig_transdc_His_kin-like_C"/>
</dbReference>
<dbReference type="CDD" id="cd00082">
    <property type="entry name" value="HisKA"/>
    <property type="match status" value="1"/>
</dbReference>
<organism evidence="14 15">
    <name type="scientific">Candidatus Pseudogracilibacillus intestinigallinarum</name>
    <dbReference type="NCBI Taxonomy" id="2838742"/>
    <lineage>
        <taxon>Bacteria</taxon>
        <taxon>Bacillati</taxon>
        <taxon>Bacillota</taxon>
        <taxon>Bacilli</taxon>
        <taxon>Bacillales</taxon>
        <taxon>Bacillaceae</taxon>
        <taxon>Pseudogracilibacillus</taxon>
    </lineage>
</organism>
<evidence type="ECO:0000256" key="5">
    <source>
        <dbReference type="ARBA" id="ARBA00022679"/>
    </source>
</evidence>
<keyword evidence="11" id="KW-0812">Transmembrane</keyword>
<proteinExistence type="predicted"/>
<keyword evidence="11" id="KW-1133">Transmembrane helix</keyword>
<dbReference type="InterPro" id="IPR008979">
    <property type="entry name" value="Galactose-bd-like_sf"/>
</dbReference>
<dbReference type="InterPro" id="IPR003661">
    <property type="entry name" value="HisK_dim/P_dom"/>
</dbReference>
<dbReference type="PROSITE" id="PS50110">
    <property type="entry name" value="RESPONSE_REGULATORY"/>
    <property type="match status" value="1"/>
</dbReference>
<dbReference type="PRINTS" id="PR00344">
    <property type="entry name" value="BCTRLSENSOR"/>
</dbReference>
<dbReference type="SUPFAM" id="SSF52172">
    <property type="entry name" value="CheY-like"/>
    <property type="match status" value="1"/>
</dbReference>
<evidence type="ECO:0000256" key="9">
    <source>
        <dbReference type="ARBA" id="ARBA00023012"/>
    </source>
</evidence>
<dbReference type="SMART" id="SM00448">
    <property type="entry name" value="REC"/>
    <property type="match status" value="1"/>
</dbReference>
<feature type="modified residue" description="4-aspartylphosphate" evidence="10">
    <location>
        <position position="752"/>
    </location>
</feature>
<evidence type="ECO:0000256" key="3">
    <source>
        <dbReference type="ARBA" id="ARBA00012438"/>
    </source>
</evidence>
<feature type="transmembrane region" description="Helical" evidence="11">
    <location>
        <begin position="331"/>
        <end position="349"/>
    </location>
</feature>
<dbReference type="InterPro" id="IPR001789">
    <property type="entry name" value="Sig_transdc_resp-reg_receiver"/>
</dbReference>
<evidence type="ECO:0000313" key="14">
    <source>
        <dbReference type="EMBL" id="HIV74447.1"/>
    </source>
</evidence>
<keyword evidence="5" id="KW-0808">Transferase</keyword>
<feature type="domain" description="Response regulatory" evidence="13">
    <location>
        <begin position="703"/>
        <end position="819"/>
    </location>
</feature>
<dbReference type="GO" id="GO:0005886">
    <property type="term" value="C:plasma membrane"/>
    <property type="evidence" value="ECO:0007669"/>
    <property type="project" value="UniProtKB-SubCell"/>
</dbReference>
<evidence type="ECO:0000313" key="15">
    <source>
        <dbReference type="Proteomes" id="UP000823937"/>
    </source>
</evidence>
<dbReference type="Pfam" id="PF02518">
    <property type="entry name" value="HATPase_c"/>
    <property type="match status" value="2"/>
</dbReference>
<evidence type="ECO:0000256" key="7">
    <source>
        <dbReference type="ARBA" id="ARBA00022777"/>
    </source>
</evidence>
<dbReference type="InterPro" id="IPR010559">
    <property type="entry name" value="Sig_transdc_His_kin_internal"/>
</dbReference>
<dbReference type="InterPro" id="IPR011006">
    <property type="entry name" value="CheY-like_superfamily"/>
</dbReference>
<dbReference type="PANTHER" id="PTHR43547">
    <property type="entry name" value="TWO-COMPONENT HISTIDINE KINASE"/>
    <property type="match status" value="1"/>
</dbReference>
<dbReference type="PROSITE" id="PS50109">
    <property type="entry name" value="HIS_KIN"/>
    <property type="match status" value="1"/>
</dbReference>
<feature type="transmembrane region" description="Helical" evidence="11">
    <location>
        <begin position="385"/>
        <end position="404"/>
    </location>
</feature>
<dbReference type="FunFam" id="3.30.565.10:FF:000006">
    <property type="entry name" value="Sensor histidine kinase WalK"/>
    <property type="match status" value="1"/>
</dbReference>
<dbReference type="CDD" id="cd17574">
    <property type="entry name" value="REC_OmpR"/>
    <property type="match status" value="1"/>
</dbReference>
<keyword evidence="6" id="KW-0547">Nucleotide-binding</keyword>
<evidence type="ECO:0000256" key="10">
    <source>
        <dbReference type="PROSITE-ProRule" id="PRU00169"/>
    </source>
</evidence>
<comment type="subcellular location">
    <subcellularLocation>
        <location evidence="2">Cell membrane</location>
        <topology evidence="2">Multi-pass membrane protein</topology>
    </subcellularLocation>
</comment>
<dbReference type="Pfam" id="PF00512">
    <property type="entry name" value="HisKA"/>
    <property type="match status" value="1"/>
</dbReference>
<dbReference type="Proteomes" id="UP000823937">
    <property type="component" value="Unassembled WGS sequence"/>
</dbReference>
<dbReference type="InterPro" id="IPR036097">
    <property type="entry name" value="HisK_dim/P_sf"/>
</dbReference>
<dbReference type="SUPFAM" id="SSF49785">
    <property type="entry name" value="Galactose-binding domain-like"/>
    <property type="match status" value="1"/>
</dbReference>
<dbReference type="AlphaFoldDB" id="A0A9D1PM20"/>
<dbReference type="EMBL" id="DXHX01000074">
    <property type="protein sequence ID" value="HIV74447.1"/>
    <property type="molecule type" value="Genomic_DNA"/>
</dbReference>
<evidence type="ECO:0000256" key="8">
    <source>
        <dbReference type="ARBA" id="ARBA00022840"/>
    </source>
</evidence>
<feature type="transmembrane region" description="Helical" evidence="11">
    <location>
        <begin position="361"/>
        <end position="379"/>
    </location>
</feature>
<reference evidence="14" key="2">
    <citation type="submission" date="2021-04" db="EMBL/GenBank/DDBJ databases">
        <authorList>
            <person name="Gilroy R."/>
        </authorList>
    </citation>
    <scope>NUCLEOTIDE SEQUENCE</scope>
    <source>
        <strain evidence="14">CHK169-2315</strain>
    </source>
</reference>
<evidence type="ECO:0000256" key="4">
    <source>
        <dbReference type="ARBA" id="ARBA00022553"/>
    </source>
</evidence>
<feature type="domain" description="Histidine kinase" evidence="12">
    <location>
        <begin position="434"/>
        <end position="653"/>
    </location>
</feature>
<name>A0A9D1PM20_9BACI</name>
<dbReference type="InterPro" id="IPR003594">
    <property type="entry name" value="HATPase_dom"/>
</dbReference>
<sequence>MTKRKITLKHIFIIILFAMVLFGFRYVWLQHFSNSQKIEVENGEVFIKEELEGDKHAQLVGEWAFYPNELLEEVPIENENHMFLQVPGGWSDGFEDESTYGYGTYHLRIHVDPEEEQSYSLRMYSVRSSSKVITNGYNVGSSGTVSDKEETYEAFNVPYNTYSIRPDENGIIDILVQASNFTDPRSSGIVRSVYFGTELSIESTTYISSVLQVFAGTIFILHTIFAIIIYFVGIRNKEILYFSLGLFMLAILSLNAGDEKIIMQLIKMDYVFSYKFSMVILFILALAIIHGLKRNVQQIHPKIVPVYSSILIILTVLSMIVPMEYLVTADMVTIGSVFVSMVIVIISLIRSKLSFSDHFGLILASVAIINHFAWFSYALKSGTKVMFYPFDLIIAVICLATVWFKHYYDMNVKFKIQADKLAKADKEKDLFLANTAHEIKNPLHSILNMSSAVLERENKFLEEESKKDLETVLAVSKRMTILVNDLLEMSLLNDRKPKLFIRKTSLQGVVQGIIHMNTYLLEKKDVEIVNRINMDFPYVLADENRLTQVMYNLVHNAVKFTERGTITIDADVEDGTAYISITDTGVGIDEAILSDLFLPYHQGTIPYQANEAGGLGLGLYISKQLVEHMSGEINVQSTIGEGTTFTFTLPIGDEAGTYEHKSIMKNNGAHVHDGEVFTDQGILLEAHDVKEIAHTVIREGRPKVIVVDDDPINLRVMEVVLHNEQYDVTTALSGVEVMQILEQDEYDLVISDVMMPHMSGFELTKNVRKRFTMSELPIILLTSRDRIRDVKHGFDVGANDYITKPIDAIELKARVKALTDVRIAARDSLYLEAAFLQAQIQPHFIFNTINSIFALSEIDINRMQKLLEAFSDVLRSKFQFKTMKEFVDLKQELQLIEAYLYIEQVRFGDRVKVVWEIDDYKNVQIPAITIQPLVENAILHGITTRSSGGMITVKVINLEKEIEIIIEDDGGGISKDILDRIHNQERVGTSGVGIYNTNLRLLQTYGKGLHIESEEGKGTKVSFKIPKEEPNQQ</sequence>
<dbReference type="Gene3D" id="1.10.287.130">
    <property type="match status" value="1"/>
</dbReference>
<evidence type="ECO:0000256" key="11">
    <source>
        <dbReference type="SAM" id="Phobius"/>
    </source>
</evidence>